<dbReference type="SUPFAM" id="SSF53335">
    <property type="entry name" value="S-adenosyl-L-methionine-dependent methyltransferases"/>
    <property type="match status" value="1"/>
</dbReference>
<dbReference type="Proteomes" id="UP001164909">
    <property type="component" value="Chromosome"/>
</dbReference>
<dbReference type="Pfam" id="PF13649">
    <property type="entry name" value="Methyltransf_25"/>
    <property type="match status" value="1"/>
</dbReference>
<dbReference type="EMBL" id="CP113865">
    <property type="protein sequence ID" value="WAM34943.1"/>
    <property type="molecule type" value="Genomic_DNA"/>
</dbReference>
<organism evidence="3 4">
    <name type="scientific">Caldicellulosiruptor morganii</name>
    <dbReference type="NCBI Taxonomy" id="1387555"/>
    <lineage>
        <taxon>Bacteria</taxon>
        <taxon>Bacillati</taxon>
        <taxon>Bacillota</taxon>
        <taxon>Bacillota incertae sedis</taxon>
        <taxon>Caldicellulosiruptorales</taxon>
        <taxon>Caldicellulosiruptoraceae</taxon>
        <taxon>Caldicellulosiruptor</taxon>
    </lineage>
</organism>
<protein>
    <submittedName>
        <fullName evidence="3">Class I SAM-dependent methyltransferase</fullName>
    </submittedName>
</protein>
<dbReference type="InterPro" id="IPR041698">
    <property type="entry name" value="Methyltransf_25"/>
</dbReference>
<dbReference type="PANTHER" id="PTHR43861">
    <property type="entry name" value="TRANS-ACONITATE 2-METHYLTRANSFERASE-RELATED"/>
    <property type="match status" value="1"/>
</dbReference>
<reference evidence="3" key="1">
    <citation type="submission" date="2022-12" db="EMBL/GenBank/DDBJ databases">
        <authorList>
            <person name="Bing R.G."/>
            <person name="Willard D.J."/>
            <person name="Manesh M.J.H."/>
            <person name="Laemthong T."/>
            <person name="Crosby J.R."/>
            <person name="Kelly R.M."/>
        </authorList>
    </citation>
    <scope>NUCLEOTIDE SEQUENCE</scope>
    <source>
        <strain evidence="3">DSM 8990</strain>
    </source>
</reference>
<keyword evidence="1" id="KW-0808">Transferase</keyword>
<dbReference type="GO" id="GO:0032259">
    <property type="term" value="P:methylation"/>
    <property type="evidence" value="ECO:0007669"/>
    <property type="project" value="UniProtKB-KW"/>
</dbReference>
<evidence type="ECO:0000256" key="1">
    <source>
        <dbReference type="ARBA" id="ARBA00022679"/>
    </source>
</evidence>
<feature type="domain" description="Methyltransferase" evidence="2">
    <location>
        <begin position="42"/>
        <end position="135"/>
    </location>
</feature>
<dbReference type="RefSeq" id="WP_268760845.1">
    <property type="nucleotide sequence ID" value="NZ_CP113865.1"/>
</dbReference>
<evidence type="ECO:0000259" key="2">
    <source>
        <dbReference type="Pfam" id="PF13649"/>
    </source>
</evidence>
<dbReference type="InterPro" id="IPR029063">
    <property type="entry name" value="SAM-dependent_MTases_sf"/>
</dbReference>
<evidence type="ECO:0000313" key="4">
    <source>
        <dbReference type="Proteomes" id="UP001164909"/>
    </source>
</evidence>
<proteinExistence type="predicted"/>
<name>A0ABY7BQ39_9FIRM</name>
<keyword evidence="4" id="KW-1185">Reference proteome</keyword>
<dbReference type="GO" id="GO:0008168">
    <property type="term" value="F:methyltransferase activity"/>
    <property type="evidence" value="ECO:0007669"/>
    <property type="project" value="UniProtKB-KW"/>
</dbReference>
<dbReference type="CDD" id="cd02440">
    <property type="entry name" value="AdoMet_MTases"/>
    <property type="match status" value="1"/>
</dbReference>
<sequence>MNMDVKEYFDMLAEKWDEIVWHAPEKLNKIIEKIQLKIGDKVLDVGCGTGVLVEYILKSVGQQGSYLGVDISEKMIEKAKEKYKGIENVDFVCSDATELFFREHFDAIICYSVFPHIQDKEMAVKKFSQMLKEGGRLAIAHSESRDKINSLHKNLPEPVKSHFLPPMSKIINMCQNAKLKIVCSIDSSEMFLLIARKTNINDV</sequence>
<accession>A0ABY7BQ39</accession>
<dbReference type="Gene3D" id="3.40.50.150">
    <property type="entry name" value="Vaccinia Virus protein VP39"/>
    <property type="match status" value="1"/>
</dbReference>
<gene>
    <name evidence="3" type="ORF">OTK00_000157</name>
</gene>
<evidence type="ECO:0000313" key="3">
    <source>
        <dbReference type="EMBL" id="WAM34943.1"/>
    </source>
</evidence>
<keyword evidence="3" id="KW-0489">Methyltransferase</keyword>